<evidence type="ECO:0000313" key="2">
    <source>
        <dbReference type="Proteomes" id="UP001377567"/>
    </source>
</evidence>
<sequence>MAIDRVVEDLLRADGRSLVFVLGEEARRRVEAGFVSAGSQVATLERSRRDVKVVFLNKLQYLLMFLMKLEAERVAEYSSVVLYGLDTLVEAPGNSATEQVRLANLVVSTLYKVRQKHDLRVAQIVWMDESSAAVKLDRIVAYWDSLLR</sequence>
<dbReference type="EMBL" id="BTGD01000013">
    <property type="protein sequence ID" value="GMM57417.1"/>
    <property type="molecule type" value="Genomic_DNA"/>
</dbReference>
<accession>A0AAV5S2A2</accession>
<organism evidence="1 2">
    <name type="scientific">Maudiozyma humilis</name>
    <name type="common">Sour dough yeast</name>
    <name type="synonym">Kazachstania humilis</name>
    <dbReference type="NCBI Taxonomy" id="51915"/>
    <lineage>
        <taxon>Eukaryota</taxon>
        <taxon>Fungi</taxon>
        <taxon>Dikarya</taxon>
        <taxon>Ascomycota</taxon>
        <taxon>Saccharomycotina</taxon>
        <taxon>Saccharomycetes</taxon>
        <taxon>Saccharomycetales</taxon>
        <taxon>Saccharomycetaceae</taxon>
        <taxon>Maudiozyma</taxon>
    </lineage>
</organism>
<name>A0AAV5S2A2_MAUHU</name>
<gene>
    <name evidence="1" type="ORF">DAKH74_040330</name>
</gene>
<keyword evidence="2" id="KW-1185">Reference proteome</keyword>
<protein>
    <submittedName>
        <fullName evidence="1">Shu1 protein</fullName>
    </submittedName>
</protein>
<dbReference type="AlphaFoldDB" id="A0AAV5S2A2"/>
<reference evidence="1 2" key="1">
    <citation type="journal article" date="2023" name="Elife">
        <title>Identification of key yeast species and microbe-microbe interactions impacting larval growth of Drosophila in the wild.</title>
        <authorList>
            <person name="Mure A."/>
            <person name="Sugiura Y."/>
            <person name="Maeda R."/>
            <person name="Honda K."/>
            <person name="Sakurai N."/>
            <person name="Takahashi Y."/>
            <person name="Watada M."/>
            <person name="Katoh T."/>
            <person name="Gotoh A."/>
            <person name="Gotoh Y."/>
            <person name="Taniguchi I."/>
            <person name="Nakamura K."/>
            <person name="Hayashi T."/>
            <person name="Katayama T."/>
            <person name="Uemura T."/>
            <person name="Hattori Y."/>
        </authorList>
    </citation>
    <scope>NUCLEOTIDE SEQUENCE [LARGE SCALE GENOMIC DNA]</scope>
    <source>
        <strain evidence="1 2">KH-74</strain>
    </source>
</reference>
<evidence type="ECO:0000313" key="1">
    <source>
        <dbReference type="EMBL" id="GMM57417.1"/>
    </source>
</evidence>
<dbReference type="Proteomes" id="UP001377567">
    <property type="component" value="Unassembled WGS sequence"/>
</dbReference>
<comment type="caution">
    <text evidence="1">The sequence shown here is derived from an EMBL/GenBank/DDBJ whole genome shotgun (WGS) entry which is preliminary data.</text>
</comment>
<proteinExistence type="predicted"/>